<comment type="caution">
    <text evidence="2">The sequence shown here is derived from an EMBL/GenBank/DDBJ whole genome shotgun (WGS) entry which is preliminary data.</text>
</comment>
<feature type="compositionally biased region" description="Basic and acidic residues" evidence="1">
    <location>
        <begin position="9"/>
        <end position="19"/>
    </location>
</feature>
<accession>A0ABP8B186</accession>
<dbReference type="Proteomes" id="UP001501251">
    <property type="component" value="Unassembled WGS sequence"/>
</dbReference>
<gene>
    <name evidence="2" type="ORF">GCM10022252_41190</name>
</gene>
<reference evidence="3" key="1">
    <citation type="journal article" date="2019" name="Int. J. Syst. Evol. Microbiol.">
        <title>The Global Catalogue of Microorganisms (GCM) 10K type strain sequencing project: providing services to taxonomists for standard genome sequencing and annotation.</title>
        <authorList>
            <consortium name="The Broad Institute Genomics Platform"/>
            <consortium name="The Broad Institute Genome Sequencing Center for Infectious Disease"/>
            <person name="Wu L."/>
            <person name="Ma J."/>
        </authorList>
    </citation>
    <scope>NUCLEOTIDE SEQUENCE [LARGE SCALE GENOMIC DNA]</scope>
    <source>
        <strain evidence="3">JCM 17388</strain>
    </source>
</reference>
<evidence type="ECO:0000313" key="3">
    <source>
        <dbReference type="Proteomes" id="UP001501251"/>
    </source>
</evidence>
<dbReference type="EMBL" id="BAABAQ010000007">
    <property type="protein sequence ID" value="GAA4195425.1"/>
    <property type="molecule type" value="Genomic_DNA"/>
</dbReference>
<feature type="region of interest" description="Disordered" evidence="1">
    <location>
        <begin position="151"/>
        <end position="172"/>
    </location>
</feature>
<name>A0ABP8B186_9ACTN</name>
<sequence length="201" mass="21579">MSPLGRPSKHTEEFRRDAVEPVQSSGRPVNEVAREPDRAWEPSNQRGAPDDTALWRLLLESEICRRTFDAFPAPASLSAKCQGRLDVAGAGGTQAVLERLGAYRDPFTGRFLVPSERTFRRVLADLDADALDSAISDYVTGVVAQVAPVPSIPDTPGPIEREQRHDTPSLPRAGCCPAPLWMAKPAAGPGPPRAGGSSCSR</sequence>
<protein>
    <submittedName>
        <fullName evidence="2">Uncharacterized protein</fullName>
    </submittedName>
</protein>
<keyword evidence="3" id="KW-1185">Reference proteome</keyword>
<evidence type="ECO:0000313" key="2">
    <source>
        <dbReference type="EMBL" id="GAA4195425.1"/>
    </source>
</evidence>
<feature type="region of interest" description="Disordered" evidence="1">
    <location>
        <begin position="1"/>
        <end position="47"/>
    </location>
</feature>
<evidence type="ECO:0000256" key="1">
    <source>
        <dbReference type="SAM" id="MobiDB-lite"/>
    </source>
</evidence>
<organism evidence="2 3">
    <name type="scientific">Streptosporangium oxazolinicum</name>
    <dbReference type="NCBI Taxonomy" id="909287"/>
    <lineage>
        <taxon>Bacteria</taxon>
        <taxon>Bacillati</taxon>
        <taxon>Actinomycetota</taxon>
        <taxon>Actinomycetes</taxon>
        <taxon>Streptosporangiales</taxon>
        <taxon>Streptosporangiaceae</taxon>
        <taxon>Streptosporangium</taxon>
    </lineage>
</organism>
<proteinExistence type="predicted"/>